<gene>
    <name evidence="3" type="ORF">FOE67_15925</name>
</gene>
<comment type="caution">
    <text evidence="3">The sequence shown here is derived from an EMBL/GenBank/DDBJ whole genome shotgun (WGS) entry which is preliminary data.</text>
</comment>
<sequence>MPDLATPAAPIPGRWRRSSYSGPEGGSCVEIMDGHPSAVPVRDSKKPRGPVLTFTPASWTAFLATTHRGSSTI</sequence>
<dbReference type="Proteomes" id="UP000530234">
    <property type="component" value="Unassembled WGS sequence"/>
</dbReference>
<evidence type="ECO:0000313" key="3">
    <source>
        <dbReference type="EMBL" id="MBB0230963.1"/>
    </source>
</evidence>
<dbReference type="AlphaFoldDB" id="A0A7W3XXJ7"/>
<organism evidence="3 4">
    <name type="scientific">Streptomyces calidiresistens</name>
    <dbReference type="NCBI Taxonomy" id="1485586"/>
    <lineage>
        <taxon>Bacteria</taxon>
        <taxon>Bacillati</taxon>
        <taxon>Actinomycetota</taxon>
        <taxon>Actinomycetes</taxon>
        <taxon>Kitasatosporales</taxon>
        <taxon>Streptomycetaceae</taxon>
        <taxon>Streptomyces</taxon>
    </lineage>
</organism>
<reference evidence="4" key="1">
    <citation type="submission" date="2019-10" db="EMBL/GenBank/DDBJ databases">
        <title>Streptomyces sp. nov., a novel actinobacterium isolated from alkaline environment.</title>
        <authorList>
            <person name="Golinska P."/>
        </authorList>
    </citation>
    <scope>NUCLEOTIDE SEQUENCE [LARGE SCALE GENOMIC DNA]</scope>
    <source>
        <strain evidence="4">DSM 42108</strain>
    </source>
</reference>
<dbReference type="RefSeq" id="WP_182664880.1">
    <property type="nucleotide sequence ID" value="NZ_VKHS01000391.1"/>
</dbReference>
<evidence type="ECO:0000256" key="1">
    <source>
        <dbReference type="SAM" id="MobiDB-lite"/>
    </source>
</evidence>
<proteinExistence type="predicted"/>
<accession>A0A7W3XXJ7</accession>
<evidence type="ECO:0000259" key="2">
    <source>
        <dbReference type="Pfam" id="PF04149"/>
    </source>
</evidence>
<dbReference type="InterPro" id="IPR007278">
    <property type="entry name" value="DUF397"/>
</dbReference>
<evidence type="ECO:0000313" key="4">
    <source>
        <dbReference type="Proteomes" id="UP000530234"/>
    </source>
</evidence>
<feature type="region of interest" description="Disordered" evidence="1">
    <location>
        <begin position="1"/>
        <end position="26"/>
    </location>
</feature>
<dbReference type="EMBL" id="VKHS01000391">
    <property type="protein sequence ID" value="MBB0230963.1"/>
    <property type="molecule type" value="Genomic_DNA"/>
</dbReference>
<name>A0A7W3XXJ7_9ACTN</name>
<feature type="domain" description="DUF397" evidence="2">
    <location>
        <begin position="14"/>
        <end position="65"/>
    </location>
</feature>
<keyword evidence="4" id="KW-1185">Reference proteome</keyword>
<protein>
    <submittedName>
        <fullName evidence="3">DUF397 domain-containing protein</fullName>
    </submittedName>
</protein>
<dbReference type="Pfam" id="PF04149">
    <property type="entry name" value="DUF397"/>
    <property type="match status" value="1"/>
</dbReference>